<dbReference type="Pfam" id="PF01381">
    <property type="entry name" value="HTH_3"/>
    <property type="match status" value="2"/>
</dbReference>
<evidence type="ECO:0000313" key="3">
    <source>
        <dbReference type="EMBL" id="MEY8763378.1"/>
    </source>
</evidence>
<feature type="domain" description="HTH cro/C1-type" evidence="2">
    <location>
        <begin position="7"/>
        <end position="66"/>
    </location>
</feature>
<proteinExistence type="predicted"/>
<sequence>MNIGEKIKKIRTQQNKSTYELADIINKNGFKISQSAISKIENGRKKIDIETLKEIAKALDIEVDLLITNQKSNIGKTGFAMDIGKKIKKFRKKRKISIEELSDYAELSISYLYQIERGDKQPSFIALDRICSILSIPIIKILSENNDTNADINLSQISTSKLIEELNSREDFPIKIAIKNWK</sequence>
<comment type="caution">
    <text evidence="3">The sequence shown here is derived from an EMBL/GenBank/DDBJ whole genome shotgun (WGS) entry which is preliminary data.</text>
</comment>
<keyword evidence="1" id="KW-0238">DNA-binding</keyword>
<dbReference type="PANTHER" id="PTHR46797:SF1">
    <property type="entry name" value="METHYLPHOSPHONATE SYNTHASE"/>
    <property type="match status" value="1"/>
</dbReference>
<dbReference type="RefSeq" id="WP_369868781.1">
    <property type="nucleotide sequence ID" value="NZ_JBGFFE010000007.1"/>
</dbReference>
<accession>A0ABV4DVV8</accession>
<dbReference type="SMART" id="SM00530">
    <property type="entry name" value="HTH_XRE"/>
    <property type="match status" value="2"/>
</dbReference>
<dbReference type="InterPro" id="IPR050807">
    <property type="entry name" value="TransReg_Diox_bact_type"/>
</dbReference>
<dbReference type="Gene3D" id="1.10.260.40">
    <property type="entry name" value="lambda repressor-like DNA-binding domains"/>
    <property type="match status" value="2"/>
</dbReference>
<dbReference type="PANTHER" id="PTHR46797">
    <property type="entry name" value="HTH-TYPE TRANSCRIPTIONAL REGULATOR"/>
    <property type="match status" value="1"/>
</dbReference>
<keyword evidence="4" id="KW-1185">Reference proteome</keyword>
<evidence type="ECO:0000313" key="4">
    <source>
        <dbReference type="Proteomes" id="UP001565220"/>
    </source>
</evidence>
<feature type="domain" description="HTH cro/C1-type" evidence="2">
    <location>
        <begin position="87"/>
        <end position="141"/>
    </location>
</feature>
<name>A0ABV4DVV8_9CLOT</name>
<dbReference type="InterPro" id="IPR010982">
    <property type="entry name" value="Lambda_DNA-bd_dom_sf"/>
</dbReference>
<dbReference type="PROSITE" id="PS50943">
    <property type="entry name" value="HTH_CROC1"/>
    <property type="match status" value="2"/>
</dbReference>
<gene>
    <name evidence="3" type="ORF">AB8S09_06950</name>
</gene>
<dbReference type="SUPFAM" id="SSF47413">
    <property type="entry name" value="lambda repressor-like DNA-binding domains"/>
    <property type="match status" value="2"/>
</dbReference>
<dbReference type="EMBL" id="JBGFFE010000007">
    <property type="protein sequence ID" value="MEY8763378.1"/>
    <property type="molecule type" value="Genomic_DNA"/>
</dbReference>
<evidence type="ECO:0000256" key="1">
    <source>
        <dbReference type="ARBA" id="ARBA00023125"/>
    </source>
</evidence>
<evidence type="ECO:0000259" key="2">
    <source>
        <dbReference type="PROSITE" id="PS50943"/>
    </source>
</evidence>
<dbReference type="InterPro" id="IPR001387">
    <property type="entry name" value="Cro/C1-type_HTH"/>
</dbReference>
<dbReference type="CDD" id="cd00093">
    <property type="entry name" value="HTH_XRE"/>
    <property type="match status" value="2"/>
</dbReference>
<reference evidence="3 4" key="1">
    <citation type="submission" date="2024-08" db="EMBL/GenBank/DDBJ databases">
        <title>Clostridium lapicellarii sp. nov., and Clostridium renhuaiense sp. nov., two species isolated from the mud in a fermentation cellar used for producing sauce-flavour Chinese liquors.</title>
        <authorList>
            <person name="Yang F."/>
            <person name="Wang H."/>
            <person name="Chen L.Q."/>
            <person name="Zhou N."/>
            <person name="Lu J.J."/>
            <person name="Pu X.X."/>
            <person name="Wan B."/>
            <person name="Wang L."/>
            <person name="Liu S.J."/>
        </authorList>
    </citation>
    <scope>NUCLEOTIDE SEQUENCE [LARGE SCALE GENOMIC DNA]</scope>
    <source>
        <strain evidence="3 4">MT-113</strain>
    </source>
</reference>
<dbReference type="Proteomes" id="UP001565220">
    <property type="component" value="Unassembled WGS sequence"/>
</dbReference>
<protein>
    <submittedName>
        <fullName evidence="3">Helix-turn-helix domain-containing protein</fullName>
    </submittedName>
</protein>
<organism evidence="3 4">
    <name type="scientific">Clostridium lapidicellarium</name>
    <dbReference type="NCBI Taxonomy" id="3240931"/>
    <lineage>
        <taxon>Bacteria</taxon>
        <taxon>Bacillati</taxon>
        <taxon>Bacillota</taxon>
        <taxon>Clostridia</taxon>
        <taxon>Eubacteriales</taxon>
        <taxon>Clostridiaceae</taxon>
        <taxon>Clostridium</taxon>
    </lineage>
</organism>